<dbReference type="EMBL" id="RWGY01000005">
    <property type="protein sequence ID" value="TVU43332.1"/>
    <property type="molecule type" value="Genomic_DNA"/>
</dbReference>
<evidence type="ECO:0000256" key="1">
    <source>
        <dbReference type="SAM" id="MobiDB-lite"/>
    </source>
</evidence>
<dbReference type="AlphaFoldDB" id="A0A5J9W3L2"/>
<comment type="caution">
    <text evidence="3">The sequence shown here is derived from an EMBL/GenBank/DDBJ whole genome shotgun (WGS) entry which is preliminary data.</text>
</comment>
<evidence type="ECO:0000259" key="2">
    <source>
        <dbReference type="Pfam" id="PF12776"/>
    </source>
</evidence>
<dbReference type="InterPro" id="IPR024752">
    <property type="entry name" value="Myb/SANT-like_dom"/>
</dbReference>
<dbReference type="Gramene" id="TVU43332">
    <property type="protein sequence ID" value="TVU43332"/>
    <property type="gene ID" value="EJB05_09792"/>
</dbReference>
<keyword evidence="4" id="KW-1185">Reference proteome</keyword>
<dbReference type="OrthoDB" id="689554at2759"/>
<organism evidence="3 4">
    <name type="scientific">Eragrostis curvula</name>
    <name type="common">weeping love grass</name>
    <dbReference type="NCBI Taxonomy" id="38414"/>
    <lineage>
        <taxon>Eukaryota</taxon>
        <taxon>Viridiplantae</taxon>
        <taxon>Streptophyta</taxon>
        <taxon>Embryophyta</taxon>
        <taxon>Tracheophyta</taxon>
        <taxon>Spermatophyta</taxon>
        <taxon>Magnoliopsida</taxon>
        <taxon>Liliopsida</taxon>
        <taxon>Poales</taxon>
        <taxon>Poaceae</taxon>
        <taxon>PACMAD clade</taxon>
        <taxon>Chloridoideae</taxon>
        <taxon>Eragrostideae</taxon>
        <taxon>Eragrostidinae</taxon>
        <taxon>Eragrostis</taxon>
    </lineage>
</organism>
<gene>
    <name evidence="3" type="ORF">EJB05_09792</name>
</gene>
<name>A0A5J9W3L2_9POAL</name>
<feature type="compositionally biased region" description="Basic and acidic residues" evidence="1">
    <location>
        <begin position="226"/>
        <end position="248"/>
    </location>
</feature>
<reference evidence="3 4" key="1">
    <citation type="journal article" date="2019" name="Sci. Rep.">
        <title>A high-quality genome of Eragrostis curvula grass provides insights into Poaceae evolution and supports new strategies to enhance forage quality.</title>
        <authorList>
            <person name="Carballo J."/>
            <person name="Santos B.A.C.M."/>
            <person name="Zappacosta D."/>
            <person name="Garbus I."/>
            <person name="Selva J.P."/>
            <person name="Gallo C.A."/>
            <person name="Diaz A."/>
            <person name="Albertini E."/>
            <person name="Caccamo M."/>
            <person name="Echenique V."/>
        </authorList>
    </citation>
    <scope>NUCLEOTIDE SEQUENCE [LARGE SCALE GENOMIC DNA]</scope>
    <source>
        <strain evidence="4">cv. Victoria</strain>
        <tissue evidence="3">Leaf</tissue>
    </source>
</reference>
<evidence type="ECO:0000313" key="4">
    <source>
        <dbReference type="Proteomes" id="UP000324897"/>
    </source>
</evidence>
<feature type="region of interest" description="Disordered" evidence="1">
    <location>
        <begin position="1"/>
        <end position="36"/>
    </location>
</feature>
<dbReference type="PANTHER" id="PTHR46934">
    <property type="entry name" value="MYB_DNA-BIND_3 DOMAIN-CONTAINING PROTEIN-RELATED"/>
    <property type="match status" value="1"/>
</dbReference>
<dbReference type="Proteomes" id="UP000324897">
    <property type="component" value="Unassembled WGS sequence"/>
</dbReference>
<protein>
    <recommendedName>
        <fullName evidence="2">Myb/SANT-like domain-containing protein</fullName>
    </recommendedName>
</protein>
<proteinExistence type="predicted"/>
<sequence length="392" mass="44249">MIVPAPSRVGEDEPPPSWDPVPSPWDPVPSPRAMVGRDSPKFAIVGRGSPRHMQLLATAAAAAKRRKNGCSPKGDNGWSSEAWNKIVKEFHERNKYVSFTKSQIQEKEKELKRDYKMLKEARKQSGCQWNEDRCMIEDDIALFVQSFPKAKKFRNNKASFPLYDTLGELYDGHLAEGTYNITSSMAAHDTLGRGDNAARLNSNLDAIYDLEAGVEVQGNEDEDTNYETRADGPTREDNDEAEHTRNIEETMEASATSNAQRSQRRPAPTSRNRGEKEQKRPRSSTANIEGMMEKYLDMRKKQFEDDAALLQNKQRAAEGSDFSIKKCISVLSTMGVTREEKTKAFGVFKDPDNREIFLSAFEDDPQCALAWLRFQMDQADTLATNVCHSSRH</sequence>
<accession>A0A5J9W3L2</accession>
<dbReference type="Pfam" id="PF12776">
    <property type="entry name" value="Myb_DNA-bind_3"/>
    <property type="match status" value="1"/>
</dbReference>
<feature type="non-terminal residue" evidence="3">
    <location>
        <position position="1"/>
    </location>
</feature>
<feature type="domain" description="Myb/SANT-like" evidence="2">
    <location>
        <begin position="71"/>
        <end position="136"/>
    </location>
</feature>
<feature type="compositionally biased region" description="Pro residues" evidence="1">
    <location>
        <begin position="15"/>
        <end position="30"/>
    </location>
</feature>
<evidence type="ECO:0000313" key="3">
    <source>
        <dbReference type="EMBL" id="TVU43332.1"/>
    </source>
</evidence>
<feature type="region of interest" description="Disordered" evidence="1">
    <location>
        <begin position="214"/>
        <end position="289"/>
    </location>
</feature>